<dbReference type="Proteomes" id="UP001454036">
    <property type="component" value="Unassembled WGS sequence"/>
</dbReference>
<evidence type="ECO:0000313" key="2">
    <source>
        <dbReference type="Proteomes" id="UP001454036"/>
    </source>
</evidence>
<dbReference type="AlphaFoldDB" id="A0AAV3S369"/>
<keyword evidence="2" id="KW-1185">Reference proteome</keyword>
<protein>
    <submittedName>
        <fullName evidence="1">Uncharacterized protein</fullName>
    </submittedName>
</protein>
<evidence type="ECO:0000313" key="1">
    <source>
        <dbReference type="EMBL" id="GAA0187127.1"/>
    </source>
</evidence>
<sequence>MKDTQSFNQALLENRLGNSSSSPIVLFPRRLRAVQEEFKGITVSDFKGITVQEEFKGITVSDFIDSDIGV</sequence>
<name>A0AAV3S369_LITER</name>
<dbReference type="EMBL" id="BAABME010014379">
    <property type="protein sequence ID" value="GAA0187127.1"/>
    <property type="molecule type" value="Genomic_DNA"/>
</dbReference>
<accession>A0AAV3S369</accession>
<organism evidence="1 2">
    <name type="scientific">Lithospermum erythrorhizon</name>
    <name type="common">Purple gromwell</name>
    <name type="synonym">Lithospermum officinale var. erythrorhizon</name>
    <dbReference type="NCBI Taxonomy" id="34254"/>
    <lineage>
        <taxon>Eukaryota</taxon>
        <taxon>Viridiplantae</taxon>
        <taxon>Streptophyta</taxon>
        <taxon>Embryophyta</taxon>
        <taxon>Tracheophyta</taxon>
        <taxon>Spermatophyta</taxon>
        <taxon>Magnoliopsida</taxon>
        <taxon>eudicotyledons</taxon>
        <taxon>Gunneridae</taxon>
        <taxon>Pentapetalae</taxon>
        <taxon>asterids</taxon>
        <taxon>lamiids</taxon>
        <taxon>Boraginales</taxon>
        <taxon>Boraginaceae</taxon>
        <taxon>Boraginoideae</taxon>
        <taxon>Lithospermeae</taxon>
        <taxon>Lithospermum</taxon>
    </lineage>
</organism>
<comment type="caution">
    <text evidence="1">The sequence shown here is derived from an EMBL/GenBank/DDBJ whole genome shotgun (WGS) entry which is preliminary data.</text>
</comment>
<reference evidence="1 2" key="1">
    <citation type="submission" date="2024-01" db="EMBL/GenBank/DDBJ databases">
        <title>The complete chloroplast genome sequence of Lithospermum erythrorhizon: insights into the phylogenetic relationship among Boraginaceae species and the maternal lineages of purple gromwells.</title>
        <authorList>
            <person name="Okada T."/>
            <person name="Watanabe K."/>
        </authorList>
    </citation>
    <scope>NUCLEOTIDE SEQUENCE [LARGE SCALE GENOMIC DNA]</scope>
</reference>
<gene>
    <name evidence="1" type="ORF">LIER_34415</name>
</gene>
<proteinExistence type="predicted"/>